<dbReference type="GO" id="GO:0019700">
    <property type="term" value="P:organic phosphonate catabolic process"/>
    <property type="evidence" value="ECO:0007669"/>
    <property type="project" value="InterPro"/>
</dbReference>
<accession>A0A975JEX0</accession>
<dbReference type="Gene3D" id="2.30.40.10">
    <property type="entry name" value="Urease, subunit C, domain 1"/>
    <property type="match status" value="1"/>
</dbReference>
<dbReference type="AlphaFoldDB" id="A0A975JEX0"/>
<dbReference type="NCBIfam" id="TIGR02318">
    <property type="entry name" value="phosphono_phnM"/>
    <property type="match status" value="1"/>
</dbReference>
<evidence type="ECO:0000313" key="2">
    <source>
        <dbReference type="Proteomes" id="UP000683291"/>
    </source>
</evidence>
<keyword evidence="1" id="KW-0378">Hydrolase</keyword>
<name>A0A975JEX0_9RHOB</name>
<dbReference type="NCBIfam" id="NF011984">
    <property type="entry name" value="PRK15446.1-5"/>
    <property type="match status" value="1"/>
</dbReference>
<dbReference type="InterPro" id="IPR012696">
    <property type="entry name" value="PhnM"/>
</dbReference>
<proteinExistence type="predicted"/>
<dbReference type="Proteomes" id="UP000683291">
    <property type="component" value="Chromosome 1"/>
</dbReference>
<dbReference type="PIRSF" id="PIRSF038971">
    <property type="entry name" value="PhnM"/>
    <property type="match status" value="1"/>
</dbReference>
<protein>
    <submittedName>
        <fullName evidence="1">Alpha-D-ribose 1-methylphosphonate 5-triphosphate diphosphatase</fullName>
        <ecNumber evidence="1">3.6.1.63</ecNumber>
    </submittedName>
</protein>
<organism evidence="1 2">
    <name type="scientific">Sulfitobacter albidus</name>
    <dbReference type="NCBI Taxonomy" id="2829501"/>
    <lineage>
        <taxon>Bacteria</taxon>
        <taxon>Pseudomonadati</taxon>
        <taxon>Pseudomonadota</taxon>
        <taxon>Alphaproteobacteria</taxon>
        <taxon>Rhodobacterales</taxon>
        <taxon>Roseobacteraceae</taxon>
        <taxon>Sulfitobacter</taxon>
    </lineage>
</organism>
<dbReference type="SUPFAM" id="SSF51338">
    <property type="entry name" value="Composite domain of metallo-dependent hydrolases"/>
    <property type="match status" value="1"/>
</dbReference>
<keyword evidence="2" id="KW-1185">Reference proteome</keyword>
<dbReference type="InterPro" id="IPR051781">
    <property type="entry name" value="Metallo-dep_Hydrolase"/>
</dbReference>
<sequence>MYSCIGIPKLVQIKAPVPPVNGRSHPSNDLCLANARLVLADRVMQGALTVRDGLITDIAEGDHLPPGAIDCDGDLVLPGLVELHTDNVERHIEPRPGVDWPHLPALLAHDAELASTGITTVFDAMRVGSIHGGKGRYLRYARTLADALLAARAQGYFKISHFLHLRAEICSDTLLDEFATFGPTDRVGIVSLMDHTPGQRQFRDLEVLKNYVAKKRGMNDAEFAAHVENLMSLQRRFGARHEVGAVTEAARLGAVLASHDDTTAEHVATSARNGAGFAEFPTTHAAAEACRAHGIAVMMGAPNLIRGGSHSGNVAAEALARAGLLDILSSDYVPSALLLSAFRLASIWDDLPRAIATATVNPARAARLHDRGTLAHGLRGDVLRVRMIGETPLLRGVWSQGIKVA</sequence>
<dbReference type="NCBIfam" id="NF011990">
    <property type="entry name" value="PRK15446.2-6"/>
    <property type="match status" value="1"/>
</dbReference>
<gene>
    <name evidence="1" type="ORF">KDD17_04335</name>
</gene>
<reference evidence="1" key="1">
    <citation type="submission" date="2021-04" db="EMBL/GenBank/DDBJ databases">
        <title>Complete genome sequence for Sulfitobacter sp. strain JK7-1.</title>
        <authorList>
            <person name="Park S.-J."/>
        </authorList>
    </citation>
    <scope>NUCLEOTIDE SEQUENCE</scope>
    <source>
        <strain evidence="1">JK7-1</strain>
    </source>
</reference>
<evidence type="ECO:0000313" key="1">
    <source>
        <dbReference type="EMBL" id="QUJ77251.1"/>
    </source>
</evidence>
<dbReference type="SUPFAM" id="SSF51556">
    <property type="entry name" value="Metallo-dependent hydrolases"/>
    <property type="match status" value="1"/>
</dbReference>
<dbReference type="EC" id="3.6.1.63" evidence="1"/>
<dbReference type="Gene3D" id="3.20.20.140">
    <property type="entry name" value="Metal-dependent hydrolases"/>
    <property type="match status" value="1"/>
</dbReference>
<dbReference type="InterPro" id="IPR011059">
    <property type="entry name" value="Metal-dep_hydrolase_composite"/>
</dbReference>
<dbReference type="PANTHER" id="PTHR43135:SF3">
    <property type="entry name" value="ALPHA-D-RIBOSE 1-METHYLPHOSPHONATE 5-TRIPHOSPHATE DIPHOSPHATASE"/>
    <property type="match status" value="1"/>
</dbReference>
<dbReference type="KEGG" id="sual:KDD17_04335"/>
<dbReference type="GO" id="GO:0016810">
    <property type="term" value="F:hydrolase activity, acting on carbon-nitrogen (but not peptide) bonds"/>
    <property type="evidence" value="ECO:0007669"/>
    <property type="project" value="InterPro"/>
</dbReference>
<dbReference type="InterPro" id="IPR032466">
    <property type="entry name" value="Metal_Hydrolase"/>
</dbReference>
<dbReference type="EMBL" id="CP073581">
    <property type="protein sequence ID" value="QUJ77251.1"/>
    <property type="molecule type" value="Genomic_DNA"/>
</dbReference>
<dbReference type="PANTHER" id="PTHR43135">
    <property type="entry name" value="ALPHA-D-RIBOSE 1-METHYLPHOSPHONATE 5-TRIPHOSPHATE DIPHOSPHATASE"/>
    <property type="match status" value="1"/>
</dbReference>